<evidence type="ECO:0000313" key="4">
    <source>
        <dbReference type="Proteomes" id="UP000199759"/>
    </source>
</evidence>
<keyword evidence="1" id="KW-0472">Membrane</keyword>
<dbReference type="Gene3D" id="3.60.10.10">
    <property type="entry name" value="Endonuclease/exonuclease/phosphatase"/>
    <property type="match status" value="1"/>
</dbReference>
<feature type="transmembrane region" description="Helical" evidence="1">
    <location>
        <begin position="57"/>
        <end position="82"/>
    </location>
</feature>
<dbReference type="Proteomes" id="UP000199759">
    <property type="component" value="Unassembled WGS sequence"/>
</dbReference>
<keyword evidence="3" id="KW-0378">Hydrolase</keyword>
<name>A0A1G9PS75_9PROT</name>
<protein>
    <submittedName>
        <fullName evidence="3">Uncharacterized conserved protein YafD, endonuclease/exonuclease/phosphatase (EEP) superfamily</fullName>
    </submittedName>
</protein>
<accession>A0A1G9PS75</accession>
<dbReference type="InterPro" id="IPR036691">
    <property type="entry name" value="Endo/exonu/phosph_ase_sf"/>
</dbReference>
<evidence type="ECO:0000313" key="3">
    <source>
        <dbReference type="EMBL" id="SDM01630.1"/>
    </source>
</evidence>
<dbReference type="GO" id="GO:0004519">
    <property type="term" value="F:endonuclease activity"/>
    <property type="evidence" value="ECO:0007669"/>
    <property type="project" value="UniProtKB-KW"/>
</dbReference>
<dbReference type="OrthoDB" id="3808618at2"/>
<sequence length="396" mass="42652">MQQPRAVAGPRRAQGNTGLGQVKIEIIYAHPQGSSFGLTASQSLRCSERLKRRDRILALRHTISAILVLAGLIGLAVILALAPLWRGFDALRELWPILVVLATLGVLFLLGNRHRQVRWIALAALLAIIAPGLGESWRAMPDPFAATPASPRPGEIDLAIGTHNLWGRNASPDAAANLLPPMAPDVLALQEAFGQARAAADAMQAQYAFAARCRSNRLLSNLPILASGCVETPPEVMAAATIPCDWEMPPAVWARLQLPDGSEAVFVSVHLTWPFPGATQDCQRRGLARALAHWPQDRLVIMGDFNAAAPALALSRLSRDFGLERRSIGIATFPAEGRFEQAGWGTPPFAPMLLGIDHIFAGEAWQTISIHAGPNTGSDHRPLLARLRLRAADAQP</sequence>
<organism evidence="3 4">
    <name type="scientific">Maricaulis salignorans</name>
    <dbReference type="NCBI Taxonomy" id="144026"/>
    <lineage>
        <taxon>Bacteria</taxon>
        <taxon>Pseudomonadati</taxon>
        <taxon>Pseudomonadota</taxon>
        <taxon>Alphaproteobacteria</taxon>
        <taxon>Maricaulales</taxon>
        <taxon>Maricaulaceae</taxon>
        <taxon>Maricaulis</taxon>
    </lineage>
</organism>
<dbReference type="EMBL" id="FNHG01000004">
    <property type="protein sequence ID" value="SDM01630.1"/>
    <property type="molecule type" value="Genomic_DNA"/>
</dbReference>
<keyword evidence="1" id="KW-0812">Transmembrane</keyword>
<feature type="transmembrane region" description="Helical" evidence="1">
    <location>
        <begin position="94"/>
        <end position="110"/>
    </location>
</feature>
<dbReference type="SUPFAM" id="SSF56219">
    <property type="entry name" value="DNase I-like"/>
    <property type="match status" value="1"/>
</dbReference>
<dbReference type="AlphaFoldDB" id="A0A1G9PS75"/>
<dbReference type="GO" id="GO:0004527">
    <property type="term" value="F:exonuclease activity"/>
    <property type="evidence" value="ECO:0007669"/>
    <property type="project" value="UniProtKB-KW"/>
</dbReference>
<dbReference type="Pfam" id="PF03372">
    <property type="entry name" value="Exo_endo_phos"/>
    <property type="match status" value="1"/>
</dbReference>
<keyword evidence="4" id="KW-1185">Reference proteome</keyword>
<feature type="domain" description="Endonuclease/exonuclease/phosphatase" evidence="2">
    <location>
        <begin position="161"/>
        <end position="380"/>
    </location>
</feature>
<keyword evidence="1" id="KW-1133">Transmembrane helix</keyword>
<keyword evidence="3" id="KW-0269">Exonuclease</keyword>
<dbReference type="InterPro" id="IPR005135">
    <property type="entry name" value="Endo/exonuclease/phosphatase"/>
</dbReference>
<keyword evidence="3" id="KW-0255">Endonuclease</keyword>
<keyword evidence="3" id="KW-0540">Nuclease</keyword>
<evidence type="ECO:0000256" key="1">
    <source>
        <dbReference type="SAM" id="Phobius"/>
    </source>
</evidence>
<reference evidence="3 4" key="1">
    <citation type="submission" date="2016-10" db="EMBL/GenBank/DDBJ databases">
        <authorList>
            <person name="de Groot N.N."/>
        </authorList>
    </citation>
    <scope>NUCLEOTIDE SEQUENCE [LARGE SCALE GENOMIC DNA]</scope>
    <source>
        <strain evidence="3 4">DSM 16077</strain>
    </source>
</reference>
<evidence type="ECO:0000259" key="2">
    <source>
        <dbReference type="Pfam" id="PF03372"/>
    </source>
</evidence>
<dbReference type="STRING" id="144026.SAMN04488568_10411"/>
<gene>
    <name evidence="3" type="ORF">SAMN04488568_10411</name>
</gene>
<proteinExistence type="predicted"/>
<feature type="transmembrane region" description="Helical" evidence="1">
    <location>
        <begin position="117"/>
        <end position="134"/>
    </location>
</feature>